<keyword evidence="2" id="KW-1133">Transmembrane helix</keyword>
<feature type="region of interest" description="Disordered" evidence="1">
    <location>
        <begin position="94"/>
        <end position="127"/>
    </location>
</feature>
<gene>
    <name evidence="3" type="ORF">C9374_004361</name>
</gene>
<feature type="compositionally biased region" description="Basic and acidic residues" evidence="1">
    <location>
        <begin position="94"/>
        <end position="111"/>
    </location>
</feature>
<evidence type="ECO:0000313" key="4">
    <source>
        <dbReference type="Proteomes" id="UP000816034"/>
    </source>
</evidence>
<keyword evidence="4" id="KW-1185">Reference proteome</keyword>
<keyword evidence="2" id="KW-0472">Membrane</keyword>
<dbReference type="EMBL" id="PYSW02000020">
    <property type="protein sequence ID" value="KAG2383690.1"/>
    <property type="molecule type" value="Genomic_DNA"/>
</dbReference>
<evidence type="ECO:0000256" key="1">
    <source>
        <dbReference type="SAM" id="MobiDB-lite"/>
    </source>
</evidence>
<evidence type="ECO:0000256" key="2">
    <source>
        <dbReference type="SAM" id="Phobius"/>
    </source>
</evidence>
<dbReference type="AlphaFoldDB" id="A0AA88KLI6"/>
<keyword evidence="2" id="KW-0812">Transmembrane</keyword>
<accession>A0AA88KLI6</accession>
<name>A0AA88KLI6_NAELO</name>
<sequence length="127" mass="14264">MFLSHLRHKHSAFRWNAPNINGATSALSTAYLLVANEDESSSSRLEFGLTVTISQFALRGGTIAFLVLFGIVVFGIVLLIIAVALVHCVSKRNENREAKEKEQQEEAHNKIEMTPIHYHKMTDEEEV</sequence>
<dbReference type="RefSeq" id="XP_044549369.1">
    <property type="nucleotide sequence ID" value="XM_044693992.1"/>
</dbReference>
<reference evidence="3 4" key="1">
    <citation type="journal article" date="2018" name="BMC Genomics">
        <title>The genome of Naegleria lovaniensis, the basis for a comparative approach to unravel pathogenicity factors of the human pathogenic amoeba N. fowleri.</title>
        <authorList>
            <person name="Liechti N."/>
            <person name="Schurch N."/>
            <person name="Bruggmann R."/>
            <person name="Wittwer M."/>
        </authorList>
    </citation>
    <scope>NUCLEOTIDE SEQUENCE [LARGE SCALE GENOMIC DNA]</scope>
    <source>
        <strain evidence="3 4">ATCC 30569</strain>
    </source>
</reference>
<dbReference type="GeneID" id="68096816"/>
<comment type="caution">
    <text evidence="3">The sequence shown here is derived from an EMBL/GenBank/DDBJ whole genome shotgun (WGS) entry which is preliminary data.</text>
</comment>
<feature type="transmembrane region" description="Helical" evidence="2">
    <location>
        <begin position="63"/>
        <end position="86"/>
    </location>
</feature>
<organism evidence="3 4">
    <name type="scientific">Naegleria lovaniensis</name>
    <name type="common">Amoeba</name>
    <dbReference type="NCBI Taxonomy" id="51637"/>
    <lineage>
        <taxon>Eukaryota</taxon>
        <taxon>Discoba</taxon>
        <taxon>Heterolobosea</taxon>
        <taxon>Tetramitia</taxon>
        <taxon>Eutetramitia</taxon>
        <taxon>Vahlkampfiidae</taxon>
        <taxon>Naegleria</taxon>
    </lineage>
</organism>
<dbReference type="Proteomes" id="UP000816034">
    <property type="component" value="Unassembled WGS sequence"/>
</dbReference>
<evidence type="ECO:0000313" key="3">
    <source>
        <dbReference type="EMBL" id="KAG2383690.1"/>
    </source>
</evidence>
<proteinExistence type="predicted"/>
<protein>
    <submittedName>
        <fullName evidence="3">Uncharacterized protein</fullName>
    </submittedName>
</protein>